<dbReference type="InterPro" id="IPR015421">
    <property type="entry name" value="PyrdxlP-dep_Trfase_major"/>
</dbReference>
<dbReference type="GeneID" id="76197437"/>
<evidence type="ECO:0000313" key="10">
    <source>
        <dbReference type="EMBL" id="CRI34932.1"/>
    </source>
</evidence>
<evidence type="ECO:0000256" key="3">
    <source>
        <dbReference type="ARBA" id="ARBA00012421"/>
    </source>
</evidence>
<protein>
    <recommendedName>
        <fullName evidence="3 9">Glutamate decarboxylase</fullName>
        <ecNumber evidence="3 9">4.1.1.15</ecNumber>
    </recommendedName>
</protein>
<dbReference type="InterPro" id="IPR010107">
    <property type="entry name" value="Glutamate_decarboxylase"/>
</dbReference>
<reference evidence="11" key="1">
    <citation type="submission" date="2014-12" db="EMBL/GenBank/DDBJ databases">
        <authorList>
            <person name="Smet A."/>
        </authorList>
    </citation>
    <scope>NUCLEOTIDE SEQUENCE [LARGE SCALE GENOMIC DNA]</scope>
</reference>
<dbReference type="NCBIfam" id="TIGR01788">
    <property type="entry name" value="Glu-decarb-GAD"/>
    <property type="match status" value="1"/>
</dbReference>
<dbReference type="RefSeq" id="WP_015106990.1">
    <property type="nucleotide sequence ID" value="NZ_AP026684.1"/>
</dbReference>
<comment type="similarity">
    <text evidence="2 8">Belongs to the group II decarboxylase family.</text>
</comment>
<feature type="modified residue" description="N6-(pyridoxal phosphate)lysine" evidence="7">
    <location>
        <position position="287"/>
    </location>
</feature>
<dbReference type="InterPro" id="IPR002129">
    <property type="entry name" value="PyrdxlP-dep_de-COase"/>
</dbReference>
<accession>A0A0K2XIL1</accession>
<evidence type="ECO:0000256" key="8">
    <source>
        <dbReference type="RuleBase" id="RU000382"/>
    </source>
</evidence>
<evidence type="ECO:0000256" key="9">
    <source>
        <dbReference type="RuleBase" id="RU361171"/>
    </source>
</evidence>
<comment type="catalytic activity">
    <reaction evidence="6 9">
        <text>L-glutamate + H(+) = 4-aminobutanoate + CO2</text>
        <dbReference type="Rhea" id="RHEA:17785"/>
        <dbReference type="ChEBI" id="CHEBI:15378"/>
        <dbReference type="ChEBI" id="CHEBI:16526"/>
        <dbReference type="ChEBI" id="CHEBI:29985"/>
        <dbReference type="ChEBI" id="CHEBI:59888"/>
        <dbReference type="EC" id="4.1.1.15"/>
    </reaction>
</comment>
<dbReference type="GO" id="GO:0030170">
    <property type="term" value="F:pyridoxal phosphate binding"/>
    <property type="evidence" value="ECO:0007669"/>
    <property type="project" value="InterPro"/>
</dbReference>
<dbReference type="GO" id="GO:0006538">
    <property type="term" value="P:L-glutamate catabolic process"/>
    <property type="evidence" value="ECO:0007669"/>
    <property type="project" value="TreeGrafter"/>
</dbReference>
<dbReference type="PANTHER" id="PTHR43321">
    <property type="entry name" value="GLUTAMATE DECARBOXYLASE"/>
    <property type="match status" value="1"/>
</dbReference>
<dbReference type="GO" id="GO:0005829">
    <property type="term" value="C:cytosol"/>
    <property type="evidence" value="ECO:0007669"/>
    <property type="project" value="TreeGrafter"/>
</dbReference>
<evidence type="ECO:0000256" key="5">
    <source>
        <dbReference type="ARBA" id="ARBA00023239"/>
    </source>
</evidence>
<evidence type="ECO:0000256" key="7">
    <source>
        <dbReference type="PIRSR" id="PIRSR602129-50"/>
    </source>
</evidence>
<dbReference type="InterPro" id="IPR015424">
    <property type="entry name" value="PyrdxlP-dep_Trfase"/>
</dbReference>
<dbReference type="Gene3D" id="3.40.640.10">
    <property type="entry name" value="Type I PLP-dependent aspartate aminotransferase-like (Major domain)"/>
    <property type="match status" value="1"/>
</dbReference>
<evidence type="ECO:0000256" key="1">
    <source>
        <dbReference type="ARBA" id="ARBA00001933"/>
    </source>
</evidence>
<dbReference type="AlphaFoldDB" id="A0A0K2XIL1"/>
<dbReference type="Pfam" id="PF00282">
    <property type="entry name" value="Pyridoxal_deC"/>
    <property type="match status" value="1"/>
</dbReference>
<dbReference type="SUPFAM" id="SSF53383">
    <property type="entry name" value="PLP-dependent transferases"/>
    <property type="match status" value="1"/>
</dbReference>
<dbReference type="Gene3D" id="3.90.1150.160">
    <property type="match status" value="1"/>
</dbReference>
<dbReference type="FunFam" id="3.40.640.10:FF:000017">
    <property type="entry name" value="Glutamate decarboxylase"/>
    <property type="match status" value="1"/>
</dbReference>
<dbReference type="Gene3D" id="4.10.280.50">
    <property type="match status" value="1"/>
</dbReference>
<dbReference type="PANTHER" id="PTHR43321:SF3">
    <property type="entry name" value="GLUTAMATE DECARBOXYLASE"/>
    <property type="match status" value="1"/>
</dbReference>
<name>A0A0K2XIL1_HELHE</name>
<keyword evidence="11" id="KW-1185">Reference proteome</keyword>
<keyword evidence="9" id="KW-0210">Decarboxylase</keyword>
<evidence type="ECO:0000256" key="6">
    <source>
        <dbReference type="ARBA" id="ARBA00048868"/>
    </source>
</evidence>
<proteinExistence type="inferred from homology"/>
<evidence type="ECO:0000256" key="4">
    <source>
        <dbReference type="ARBA" id="ARBA00022898"/>
    </source>
</evidence>
<sequence>MLHKKSHIDRDEEKFVFKADSSSTPIFGSIESDVLLPREKIGQKMMDPRIAYQLVSDEMMHDGNPRYNLCTFVQTYMEEEAKKIMLDSMATNAIDKAEYPQTTEIEKRCVNIIANLWSANTDEDYMGTSTVGSSEACMLGGMAMKFRWRKRAQALGIDITAKKPNLIVSSGYQVVWEKFCVYWDIELREVPLSDFNNLTLDPKKAIALCDEYTIGIVPIMGITYTGGFDDIVALDQLLSEYNQRAKLSVPIHVDAASGGLYLPFMQPDLAWDFRLKNVVSISTSGHKYGLIYPGIGWVLWRDKEYLPEELVFKVAYLGDFEPTFQINFSRSGSQIWAQYYCFVRWGFEGYKAVHAKTRDVGLFLARGIKSLGLFDIINEGQNIPIVCWSLSKKTVQEKQWDLYDLAEHLRFNGWQVPAYPLPANFQEVSVMRVVVRADQSMEQMSLFLKDLKQAIKELDNTRTKRIKRTAEDGKVVPVGYTH</sequence>
<gene>
    <name evidence="10" type="ORF">HHE01_07330</name>
</gene>
<keyword evidence="5 8" id="KW-0456">Lyase</keyword>
<organism evidence="10 11">
    <name type="scientific">Helicobacter heilmannii</name>
    <dbReference type="NCBI Taxonomy" id="35817"/>
    <lineage>
        <taxon>Bacteria</taxon>
        <taxon>Pseudomonadati</taxon>
        <taxon>Campylobacterota</taxon>
        <taxon>Epsilonproteobacteria</taxon>
        <taxon>Campylobacterales</taxon>
        <taxon>Helicobacteraceae</taxon>
        <taxon>Helicobacter</taxon>
    </lineage>
</organism>
<evidence type="ECO:0000313" key="11">
    <source>
        <dbReference type="Proteomes" id="UP000046090"/>
    </source>
</evidence>
<dbReference type="Proteomes" id="UP000046090">
    <property type="component" value="Unassembled WGS sequence"/>
</dbReference>
<dbReference type="GO" id="GO:0004351">
    <property type="term" value="F:glutamate decarboxylase activity"/>
    <property type="evidence" value="ECO:0007669"/>
    <property type="project" value="UniProtKB-EC"/>
</dbReference>
<evidence type="ECO:0000256" key="2">
    <source>
        <dbReference type="ARBA" id="ARBA00009533"/>
    </source>
</evidence>
<keyword evidence="4 7" id="KW-0663">Pyridoxal phosphate</keyword>
<dbReference type="EC" id="4.1.1.15" evidence="3 9"/>
<comment type="cofactor">
    <cofactor evidence="1 7 8">
        <name>pyridoxal 5'-phosphate</name>
        <dbReference type="ChEBI" id="CHEBI:597326"/>
    </cofactor>
</comment>
<dbReference type="EMBL" id="CDMK01000002">
    <property type="protein sequence ID" value="CRI34932.1"/>
    <property type="molecule type" value="Genomic_DNA"/>
</dbReference>